<sequence>MFCHNRVSSYQIVTIFEVAGNSTGSIDVCHLACLIVPLKARSCTVRLGCYGCTCSVSYVPSRRSIVCLIRRECSDDVAC</sequence>
<name>A0AAW2FGC7_9HYME</name>
<comment type="caution">
    <text evidence="1">The sequence shown here is derived from an EMBL/GenBank/DDBJ whole genome shotgun (WGS) entry which is preliminary data.</text>
</comment>
<organism evidence="1 2">
    <name type="scientific">Cardiocondyla obscurior</name>
    <dbReference type="NCBI Taxonomy" id="286306"/>
    <lineage>
        <taxon>Eukaryota</taxon>
        <taxon>Metazoa</taxon>
        <taxon>Ecdysozoa</taxon>
        <taxon>Arthropoda</taxon>
        <taxon>Hexapoda</taxon>
        <taxon>Insecta</taxon>
        <taxon>Pterygota</taxon>
        <taxon>Neoptera</taxon>
        <taxon>Endopterygota</taxon>
        <taxon>Hymenoptera</taxon>
        <taxon>Apocrita</taxon>
        <taxon>Aculeata</taxon>
        <taxon>Formicoidea</taxon>
        <taxon>Formicidae</taxon>
        <taxon>Myrmicinae</taxon>
        <taxon>Cardiocondyla</taxon>
    </lineage>
</organism>
<evidence type="ECO:0000313" key="1">
    <source>
        <dbReference type="EMBL" id="KAL0113831.1"/>
    </source>
</evidence>
<dbReference type="AlphaFoldDB" id="A0AAW2FGC7"/>
<proteinExistence type="predicted"/>
<dbReference type="EMBL" id="JADYXP020000011">
    <property type="protein sequence ID" value="KAL0113831.1"/>
    <property type="molecule type" value="Genomic_DNA"/>
</dbReference>
<gene>
    <name evidence="1" type="ORF">PUN28_011279</name>
</gene>
<protein>
    <submittedName>
        <fullName evidence="1">Uncharacterized protein</fullName>
    </submittedName>
</protein>
<evidence type="ECO:0000313" key="2">
    <source>
        <dbReference type="Proteomes" id="UP001430953"/>
    </source>
</evidence>
<dbReference type="Proteomes" id="UP001430953">
    <property type="component" value="Unassembled WGS sequence"/>
</dbReference>
<keyword evidence="2" id="KW-1185">Reference proteome</keyword>
<reference evidence="1 2" key="1">
    <citation type="submission" date="2023-03" db="EMBL/GenBank/DDBJ databases">
        <title>High recombination rates correlate with genetic variation in Cardiocondyla obscurior ants.</title>
        <authorList>
            <person name="Errbii M."/>
        </authorList>
    </citation>
    <scope>NUCLEOTIDE SEQUENCE [LARGE SCALE GENOMIC DNA]</scope>
    <source>
        <strain evidence="1">Alpha-2009</strain>
        <tissue evidence="1">Whole body</tissue>
    </source>
</reference>
<accession>A0AAW2FGC7</accession>